<dbReference type="Pfam" id="PF01627">
    <property type="entry name" value="Hpt"/>
    <property type="match status" value="2"/>
</dbReference>
<evidence type="ECO:0000259" key="11">
    <source>
        <dbReference type="PROSITE" id="PS50851"/>
    </source>
</evidence>
<accession>A0A318SNZ9</accession>
<keyword evidence="4" id="KW-0808">Transferase</keyword>
<dbReference type="Gene3D" id="3.30.565.10">
    <property type="entry name" value="Histidine kinase-like ATPase, C-terminal domain"/>
    <property type="match status" value="1"/>
</dbReference>
<feature type="domain" description="Histidine kinase" evidence="9">
    <location>
        <begin position="449"/>
        <end position="656"/>
    </location>
</feature>
<dbReference type="Pfam" id="PF00072">
    <property type="entry name" value="Response_reg"/>
    <property type="match status" value="1"/>
</dbReference>
<dbReference type="InterPro" id="IPR003594">
    <property type="entry name" value="HATPase_dom"/>
</dbReference>
<dbReference type="InterPro" id="IPR002545">
    <property type="entry name" value="CheW-lke_dom"/>
</dbReference>
<dbReference type="Gene3D" id="3.40.50.2300">
    <property type="match status" value="1"/>
</dbReference>
<dbReference type="Gene3D" id="1.10.287.560">
    <property type="entry name" value="Histidine kinase CheA-like, homodimeric domain"/>
    <property type="match status" value="1"/>
</dbReference>
<feature type="modified residue" description="Phosphohistidine" evidence="6">
    <location>
        <position position="204"/>
    </location>
</feature>
<dbReference type="FunFam" id="3.30.565.10:FF:000016">
    <property type="entry name" value="Chemotaxis protein CheA, putative"/>
    <property type="match status" value="1"/>
</dbReference>
<dbReference type="PANTHER" id="PTHR43395">
    <property type="entry name" value="SENSOR HISTIDINE KINASE CHEA"/>
    <property type="match status" value="1"/>
</dbReference>
<dbReference type="Gene3D" id="2.30.30.40">
    <property type="entry name" value="SH3 Domains"/>
    <property type="match status" value="1"/>
</dbReference>
<evidence type="ECO:0000256" key="6">
    <source>
        <dbReference type="PROSITE-ProRule" id="PRU00110"/>
    </source>
</evidence>
<gene>
    <name evidence="13" type="ORF">DES52_101447</name>
</gene>
<dbReference type="InterPro" id="IPR037006">
    <property type="entry name" value="CheA-like_homodim_sf"/>
</dbReference>
<dbReference type="SMART" id="SM00448">
    <property type="entry name" value="REC"/>
    <property type="match status" value="1"/>
</dbReference>
<dbReference type="SMART" id="SM00260">
    <property type="entry name" value="CheW"/>
    <property type="match status" value="1"/>
</dbReference>
<dbReference type="InterPro" id="IPR008207">
    <property type="entry name" value="Sig_transdc_His_kin_Hpt_dom"/>
</dbReference>
<comment type="catalytic activity">
    <reaction evidence="1">
        <text>ATP + protein L-histidine = ADP + protein N-phospho-L-histidine.</text>
        <dbReference type="EC" id="2.7.13.3"/>
    </reaction>
</comment>
<dbReference type="Pfam" id="PF02895">
    <property type="entry name" value="H-kinase_dim"/>
    <property type="match status" value="1"/>
</dbReference>
<keyword evidence="5 13" id="KW-0418">Kinase</keyword>
<dbReference type="SUPFAM" id="SSF52172">
    <property type="entry name" value="CheY-like"/>
    <property type="match status" value="1"/>
</dbReference>
<comment type="caution">
    <text evidence="13">The sequence shown here is derived from an EMBL/GenBank/DDBJ whole genome shotgun (WGS) entry which is preliminary data.</text>
</comment>
<dbReference type="RefSeq" id="WP_146237163.1">
    <property type="nucleotide sequence ID" value="NZ_QJSX01000001.1"/>
</dbReference>
<dbReference type="EMBL" id="QJSX01000001">
    <property type="protein sequence ID" value="PYE56642.1"/>
    <property type="molecule type" value="Genomic_DNA"/>
</dbReference>
<feature type="domain" description="HPt" evidence="12">
    <location>
        <begin position="2"/>
        <end position="108"/>
    </location>
</feature>
<dbReference type="InterPro" id="IPR036061">
    <property type="entry name" value="CheW-like_dom_sf"/>
</dbReference>
<dbReference type="InterPro" id="IPR036890">
    <property type="entry name" value="HATPase_C_sf"/>
</dbReference>
<dbReference type="PROSITE" id="PS50851">
    <property type="entry name" value="CHEW"/>
    <property type="match status" value="1"/>
</dbReference>
<dbReference type="PRINTS" id="PR00344">
    <property type="entry name" value="BCTRLSENSOR"/>
</dbReference>
<dbReference type="PROSITE" id="PS50894">
    <property type="entry name" value="HPT"/>
    <property type="match status" value="2"/>
</dbReference>
<dbReference type="CDD" id="cd00088">
    <property type="entry name" value="HPT"/>
    <property type="match status" value="1"/>
</dbReference>
<name>A0A318SNZ9_9DEIO</name>
<dbReference type="AlphaFoldDB" id="A0A318SNZ9"/>
<evidence type="ECO:0000313" key="14">
    <source>
        <dbReference type="Proteomes" id="UP000248326"/>
    </source>
</evidence>
<dbReference type="SUPFAM" id="SSF55874">
    <property type="entry name" value="ATPase domain of HSP90 chaperone/DNA topoisomerase II/histidine kinase"/>
    <property type="match status" value="1"/>
</dbReference>
<dbReference type="InterPro" id="IPR004358">
    <property type="entry name" value="Sig_transdc_His_kin-like_C"/>
</dbReference>
<dbReference type="SMART" id="SM00387">
    <property type="entry name" value="HATPase_c"/>
    <property type="match status" value="1"/>
</dbReference>
<organism evidence="13 14">
    <name type="scientific">Deinococcus yavapaiensis KR-236</name>
    <dbReference type="NCBI Taxonomy" id="694435"/>
    <lineage>
        <taxon>Bacteria</taxon>
        <taxon>Thermotogati</taxon>
        <taxon>Deinococcota</taxon>
        <taxon>Deinococci</taxon>
        <taxon>Deinococcales</taxon>
        <taxon>Deinococcaceae</taxon>
        <taxon>Deinococcus</taxon>
    </lineage>
</organism>
<dbReference type="Proteomes" id="UP000248326">
    <property type="component" value="Unassembled WGS sequence"/>
</dbReference>
<dbReference type="SUPFAM" id="SSF47384">
    <property type="entry name" value="Homodimeric domain of signal transducing histidine kinase"/>
    <property type="match status" value="1"/>
</dbReference>
<evidence type="ECO:0000256" key="4">
    <source>
        <dbReference type="ARBA" id="ARBA00022679"/>
    </source>
</evidence>
<dbReference type="PROSITE" id="PS50109">
    <property type="entry name" value="HIS_KIN"/>
    <property type="match status" value="1"/>
</dbReference>
<reference evidence="13 14" key="1">
    <citation type="submission" date="2018-06" db="EMBL/GenBank/DDBJ databases">
        <title>Genomic Encyclopedia of Type Strains, Phase IV (KMG-IV): sequencing the most valuable type-strain genomes for metagenomic binning, comparative biology and taxonomic classification.</title>
        <authorList>
            <person name="Goeker M."/>
        </authorList>
    </citation>
    <scope>NUCLEOTIDE SEQUENCE [LARGE SCALE GENOMIC DNA]</scope>
    <source>
        <strain evidence="13 14">DSM 18048</strain>
    </source>
</reference>
<proteinExistence type="predicted"/>
<dbReference type="InterPro" id="IPR004105">
    <property type="entry name" value="CheA-like_dim"/>
</dbReference>
<dbReference type="Pfam" id="PF01584">
    <property type="entry name" value="CheW"/>
    <property type="match status" value="1"/>
</dbReference>
<dbReference type="GO" id="GO:0005524">
    <property type="term" value="F:ATP binding"/>
    <property type="evidence" value="ECO:0007669"/>
    <property type="project" value="UniProtKB-KW"/>
</dbReference>
<dbReference type="Gene3D" id="1.20.120.160">
    <property type="entry name" value="HPT domain"/>
    <property type="match status" value="2"/>
</dbReference>
<dbReference type="InterPro" id="IPR051315">
    <property type="entry name" value="Bact_Chemotaxis_CheA"/>
</dbReference>
<dbReference type="InterPro" id="IPR011006">
    <property type="entry name" value="CheY-like_superfamily"/>
</dbReference>
<dbReference type="EC" id="2.7.13.3" evidence="2"/>
<evidence type="ECO:0000256" key="1">
    <source>
        <dbReference type="ARBA" id="ARBA00000085"/>
    </source>
</evidence>
<evidence type="ECO:0000259" key="9">
    <source>
        <dbReference type="PROSITE" id="PS50109"/>
    </source>
</evidence>
<dbReference type="GO" id="GO:0000155">
    <property type="term" value="F:phosphorelay sensor kinase activity"/>
    <property type="evidence" value="ECO:0007669"/>
    <property type="project" value="InterPro"/>
</dbReference>
<evidence type="ECO:0000259" key="10">
    <source>
        <dbReference type="PROSITE" id="PS50110"/>
    </source>
</evidence>
<evidence type="ECO:0000256" key="2">
    <source>
        <dbReference type="ARBA" id="ARBA00012438"/>
    </source>
</evidence>
<evidence type="ECO:0000256" key="8">
    <source>
        <dbReference type="SAM" id="MobiDB-lite"/>
    </source>
</evidence>
<dbReference type="PROSITE" id="PS50110">
    <property type="entry name" value="RESPONSE_REGULATORY"/>
    <property type="match status" value="1"/>
</dbReference>
<feature type="region of interest" description="Disordered" evidence="8">
    <location>
        <begin position="288"/>
        <end position="316"/>
    </location>
</feature>
<dbReference type="InterPro" id="IPR001789">
    <property type="entry name" value="Sig_transdc_resp-reg_receiver"/>
</dbReference>
<evidence type="ECO:0000259" key="12">
    <source>
        <dbReference type="PROSITE" id="PS50894"/>
    </source>
</evidence>
<evidence type="ECO:0000313" key="13">
    <source>
        <dbReference type="EMBL" id="PYE56642.1"/>
    </source>
</evidence>
<keyword evidence="3 7" id="KW-0597">Phosphoprotein</keyword>
<sequence length="930" mass="100308">MDQAMSGDLFESFLLDSWETLASFERLVAALRERYDETSLHDLAVIAHRIKGTTALYGYPQMSRLAELAERLLELRPRLDEEGREGLIAFLERLAVCLRGALERVSAQEGEGELGLTFAELGGTALLQQLLSSAPKAFVRKTVDGADGRQQNLSEQLTSFARKNAEIWTYFAPEAREHIELMRSILDQGARRGEDLTGLFRSAHTLKGSSYMVGCTPLGDLGHLLEDVLGAAREGRLDLQGGAALVLAEGIDLAERMLLVAEGEETDLTRVHRHTRRKLLALRGEEDDSANIVPEATATPEPAPAPSAARGADASSTVRVSTRKLDDLMRSVGELIVRRSRLDYQLEQFADLERLLAASTERLSRTVLEFEEKYLHPHLQAAGSPETTDATAEPTAEALRPASSVTATVSELFDELEFDSYGDLNVVARAVSEMSADLAELQQSFTTRLSVLREESESLGKLARSVRTDVSRARRVPFSGAAARLKRWARTRGADILKLDVQGENVEVDTVVLEALTAPLLHLANNALAHGVEPAAVREALGKPREGQLLVRAEARGAFLDVEFSDDGAGIDLATVREKARGRVNDAQLNAMSDDELTSLIFLPGLSTSSEVTSEAGRGVGMDVVSEAVRRLGGQVLVRSVRGVGTTFTLRVPLTQQITDALVFTVGDLLGGFPTGMVRALNEVPVGSVLVTDAGEQIDLAGERLRLYRLADLLGYTPPQEEALKVIVVESGGRKSAVVVDGFVGLEELAVRQPGALLGDVGYLAGGALDRAGNVVLLFDPLGVEQLSGGAVSTGLPKVSVRASAKRVLLVDDSVSVRRVVSSMLSRAGYAVKTAGDGAEALDLLRVDSDFSAVLTDLEMPRVNGFELIEEVRRRPTTAHLPIVVMTTRAGDKHQTLAKSLGATDYFSKPIDEARLLRRLADLTSAGIRA</sequence>
<feature type="modified residue" description="4-aspartylphosphate" evidence="7">
    <location>
        <position position="857"/>
    </location>
</feature>
<feature type="modified residue" description="Phosphohistidine" evidence="6">
    <location>
        <position position="48"/>
    </location>
</feature>
<evidence type="ECO:0000256" key="5">
    <source>
        <dbReference type="ARBA" id="ARBA00022777"/>
    </source>
</evidence>
<dbReference type="InterPro" id="IPR036641">
    <property type="entry name" value="HPT_dom_sf"/>
</dbReference>
<dbReference type="Pfam" id="PF02518">
    <property type="entry name" value="HATPase_c"/>
    <property type="match status" value="1"/>
</dbReference>
<evidence type="ECO:0000256" key="3">
    <source>
        <dbReference type="ARBA" id="ARBA00022553"/>
    </source>
</evidence>
<feature type="domain" description="Response regulatory" evidence="10">
    <location>
        <begin position="807"/>
        <end position="924"/>
    </location>
</feature>
<dbReference type="SMART" id="SM00073">
    <property type="entry name" value="HPT"/>
    <property type="match status" value="2"/>
</dbReference>
<feature type="domain" description="CheW-like" evidence="11">
    <location>
        <begin position="658"/>
        <end position="790"/>
    </location>
</feature>
<dbReference type="InterPro" id="IPR005467">
    <property type="entry name" value="His_kinase_dom"/>
</dbReference>
<dbReference type="SUPFAM" id="SSF47226">
    <property type="entry name" value="Histidine-containing phosphotransfer domain, HPT domain"/>
    <property type="match status" value="2"/>
</dbReference>
<protein>
    <recommendedName>
        <fullName evidence="2">histidine kinase</fullName>
        <ecNumber evidence="2">2.7.13.3</ecNumber>
    </recommendedName>
</protein>
<dbReference type="SMART" id="SM01231">
    <property type="entry name" value="H-kinase_dim"/>
    <property type="match status" value="1"/>
</dbReference>
<dbReference type="InterPro" id="IPR036097">
    <property type="entry name" value="HisK_dim/P_sf"/>
</dbReference>
<dbReference type="SUPFAM" id="SSF50341">
    <property type="entry name" value="CheW-like"/>
    <property type="match status" value="1"/>
</dbReference>
<evidence type="ECO:0000256" key="7">
    <source>
        <dbReference type="PROSITE-ProRule" id="PRU00169"/>
    </source>
</evidence>
<dbReference type="OrthoDB" id="9803176at2"/>
<dbReference type="PANTHER" id="PTHR43395:SF1">
    <property type="entry name" value="CHEMOTAXIS PROTEIN CHEA"/>
    <property type="match status" value="1"/>
</dbReference>
<dbReference type="GO" id="GO:0005737">
    <property type="term" value="C:cytoplasm"/>
    <property type="evidence" value="ECO:0007669"/>
    <property type="project" value="InterPro"/>
</dbReference>
<feature type="domain" description="HPt" evidence="12">
    <location>
        <begin position="160"/>
        <end position="261"/>
    </location>
</feature>
<keyword evidence="14" id="KW-1185">Reference proteome</keyword>
<dbReference type="GO" id="GO:0006935">
    <property type="term" value="P:chemotaxis"/>
    <property type="evidence" value="ECO:0007669"/>
    <property type="project" value="UniProtKB-KW"/>
</dbReference>